<sequence>MAEQLSMFGLFEPEPVYAPVLKRSVMTRAYGRDTLMTIPDENPDPEEIEVNGIKTLIVWGFGPAVYAVEKPGSLFWSSTGFWSLSVANIRSNEEIAAHLVSRKPVPWWPLYVNMWRDDRSFFLRNPSVKESPEQSQRQAEYINRMFAEGIDPNAVDAPPQHKGAWPLYQYT</sequence>
<reference evidence="1 2" key="1">
    <citation type="submission" date="2019-01" db="EMBL/GenBank/DDBJ databases">
        <title>Sinorhodobacter populi sp. nov. isolated from the symptomatic bark tissue of Populus euramericana canker.</title>
        <authorList>
            <person name="Xu G."/>
        </authorList>
    </citation>
    <scope>NUCLEOTIDE SEQUENCE [LARGE SCALE GENOMIC DNA]</scope>
    <source>
        <strain evidence="1 2">07D10-4-3</strain>
    </source>
</reference>
<dbReference type="EMBL" id="SAUY01000015">
    <property type="protein sequence ID" value="RWR30506.1"/>
    <property type="molecule type" value="Genomic_DNA"/>
</dbReference>
<dbReference type="RefSeq" id="WP_128232712.1">
    <property type="nucleotide sequence ID" value="NZ_SAUY01000015.1"/>
</dbReference>
<organism evidence="1 2">
    <name type="scientific">Paenirhodobacter populi</name>
    <dbReference type="NCBI Taxonomy" id="2306993"/>
    <lineage>
        <taxon>Bacteria</taxon>
        <taxon>Pseudomonadati</taxon>
        <taxon>Pseudomonadota</taxon>
        <taxon>Alphaproteobacteria</taxon>
        <taxon>Rhodobacterales</taxon>
        <taxon>Rhodobacter group</taxon>
        <taxon>Paenirhodobacter</taxon>
    </lineage>
</organism>
<dbReference type="AlphaFoldDB" id="A0A443KCT5"/>
<name>A0A443KCT5_9RHOB</name>
<proteinExistence type="predicted"/>
<protein>
    <submittedName>
        <fullName evidence="1">Uncharacterized protein</fullName>
    </submittedName>
</protein>
<gene>
    <name evidence="1" type="ORF">D2T29_12610</name>
</gene>
<reference evidence="1 2" key="2">
    <citation type="submission" date="2019-01" db="EMBL/GenBank/DDBJ databases">
        <authorList>
            <person name="Li Y."/>
        </authorList>
    </citation>
    <scope>NUCLEOTIDE SEQUENCE [LARGE SCALE GENOMIC DNA]</scope>
    <source>
        <strain evidence="1 2">07D10-4-3</strain>
    </source>
</reference>
<comment type="caution">
    <text evidence="1">The sequence shown here is derived from an EMBL/GenBank/DDBJ whole genome shotgun (WGS) entry which is preliminary data.</text>
</comment>
<evidence type="ECO:0000313" key="1">
    <source>
        <dbReference type="EMBL" id="RWR30506.1"/>
    </source>
</evidence>
<evidence type="ECO:0000313" key="2">
    <source>
        <dbReference type="Proteomes" id="UP000284451"/>
    </source>
</evidence>
<accession>A0A443KCT5</accession>
<dbReference type="Proteomes" id="UP000284451">
    <property type="component" value="Unassembled WGS sequence"/>
</dbReference>